<comment type="caution">
    <text evidence="1">The sequence shown here is derived from an EMBL/GenBank/DDBJ whole genome shotgun (WGS) entry which is preliminary data.</text>
</comment>
<proteinExistence type="predicted"/>
<evidence type="ECO:0000313" key="2">
    <source>
        <dbReference type="Proteomes" id="UP000030475"/>
    </source>
</evidence>
<dbReference type="EMBL" id="JQIM01000004">
    <property type="protein sequence ID" value="KGX23987.1"/>
    <property type="molecule type" value="Genomic_DNA"/>
</dbReference>
<protein>
    <submittedName>
        <fullName evidence="1">Uncharacterized protein</fullName>
    </submittedName>
</protein>
<gene>
    <name evidence="1" type="ORF">Y036_6527</name>
</gene>
<organism evidence="1 2">
    <name type="scientific">Burkholderia pseudomallei</name>
    <name type="common">Pseudomonas pseudomallei</name>
    <dbReference type="NCBI Taxonomy" id="28450"/>
    <lineage>
        <taxon>Bacteria</taxon>
        <taxon>Pseudomonadati</taxon>
        <taxon>Pseudomonadota</taxon>
        <taxon>Betaproteobacteria</taxon>
        <taxon>Burkholderiales</taxon>
        <taxon>Burkholderiaceae</taxon>
        <taxon>Burkholderia</taxon>
        <taxon>pseudomallei group</taxon>
    </lineage>
</organism>
<dbReference type="Proteomes" id="UP000030475">
    <property type="component" value="Unassembled WGS sequence"/>
</dbReference>
<dbReference type="AlphaFoldDB" id="A0AA40MHK9"/>
<sequence length="129" mass="15101">MVHHHLHDVGFIRQLQQQHSHRQVSAQVEWRRCVGLAQVLCPLFAVPGFMSDRLRFAQVVVAHRQIGMRLDHLDRFTLLPNEARPQCFVAHHDTVQRTLQHLSIQRPIKPHRTAHVVRLADAFQLRQEP</sequence>
<reference evidence="1 2" key="1">
    <citation type="submission" date="2014-08" db="EMBL/GenBank/DDBJ databases">
        <authorList>
            <person name="Bunnell A."/>
            <person name="Chain P.S."/>
            <person name="Chertkov O."/>
            <person name="Currie B.J."/>
            <person name="Daligault H.E."/>
            <person name="Davenport K.W."/>
            <person name="Davis C."/>
            <person name="Gleasner C.D."/>
            <person name="Johnson S.L."/>
            <person name="Kaestli M."/>
            <person name="Koren S."/>
            <person name="Kunde Y.A."/>
            <person name="Mayo M."/>
            <person name="McMurry K.K."/>
            <person name="Price E.P."/>
            <person name="Reitenga K.G."/>
            <person name="Robison R."/>
            <person name="Rosovitz M.J."/>
            <person name="Sarovich D.S."/>
            <person name="Teshima H."/>
        </authorList>
    </citation>
    <scope>NUCLEOTIDE SEQUENCE [LARGE SCALE GENOMIC DNA]</scope>
    <source>
        <strain evidence="1 2">MSHR44</strain>
    </source>
</reference>
<name>A0AA40MHK9_BURPE</name>
<accession>A0AA40MHK9</accession>
<evidence type="ECO:0000313" key="1">
    <source>
        <dbReference type="EMBL" id="KGX23987.1"/>
    </source>
</evidence>